<feature type="transmembrane region" description="Helical" evidence="1">
    <location>
        <begin position="143"/>
        <end position="163"/>
    </location>
</feature>
<keyword evidence="4" id="KW-1185">Reference proteome</keyword>
<proteinExistence type="predicted"/>
<feature type="transmembrane region" description="Helical" evidence="1">
    <location>
        <begin position="6"/>
        <end position="39"/>
    </location>
</feature>
<keyword evidence="1" id="KW-0472">Membrane</keyword>
<name>A0A8J7H092_9FIRM</name>
<evidence type="ECO:0000313" key="4">
    <source>
        <dbReference type="Proteomes" id="UP000623269"/>
    </source>
</evidence>
<dbReference type="EMBL" id="JAEAGR010000001">
    <property type="protein sequence ID" value="MBH1939392.1"/>
    <property type="molecule type" value="Genomic_DNA"/>
</dbReference>
<dbReference type="AlphaFoldDB" id="A0A8J7H092"/>
<keyword evidence="1" id="KW-0812">Transmembrane</keyword>
<feature type="domain" description="4Fe-4S ferredoxin-type" evidence="2">
    <location>
        <begin position="25"/>
        <end position="69"/>
    </location>
</feature>
<dbReference type="Proteomes" id="UP000623269">
    <property type="component" value="Unassembled WGS sequence"/>
</dbReference>
<feature type="transmembrane region" description="Helical" evidence="1">
    <location>
        <begin position="84"/>
        <end position="107"/>
    </location>
</feature>
<evidence type="ECO:0000259" key="2">
    <source>
        <dbReference type="Pfam" id="PF12801"/>
    </source>
</evidence>
<dbReference type="InterPro" id="IPR017896">
    <property type="entry name" value="4Fe4S_Fe-S-bd"/>
</dbReference>
<reference evidence="3" key="1">
    <citation type="submission" date="2020-12" db="EMBL/GenBank/DDBJ databases">
        <title>M. sibirica DSM 26468T genome.</title>
        <authorList>
            <person name="Thieme N."/>
            <person name="Rettenmaier R."/>
            <person name="Zverlov V."/>
            <person name="Liebl W."/>
        </authorList>
    </citation>
    <scope>NUCLEOTIDE SEQUENCE</scope>
    <source>
        <strain evidence="3">DSM 26468</strain>
    </source>
</reference>
<organism evidence="3 4">
    <name type="scientific">Mobilitalea sibirica</name>
    <dbReference type="NCBI Taxonomy" id="1462919"/>
    <lineage>
        <taxon>Bacteria</taxon>
        <taxon>Bacillati</taxon>
        <taxon>Bacillota</taxon>
        <taxon>Clostridia</taxon>
        <taxon>Lachnospirales</taxon>
        <taxon>Lachnospiraceae</taxon>
        <taxon>Mobilitalea</taxon>
    </lineage>
</organism>
<sequence length="201" mass="23217">MRNNKYLYLITITYFALGFVNIHFALLGLICMAIPFYLLQKNKKKTWCQGYCPRASLYTTVGKHKKNSRKTPVYFTKGNMKKIVLAYFFVSLTVILMSTLGVAIGRIPPMDYLRFLLVFKLPVDLPQIIEITNLAPWVTHLAYRFYSMMMTTSILGLLLALIYKPRTWCTICPVGTLSDEYLKSRKKVSNRPVIHKNVEAE</sequence>
<gene>
    <name evidence="3" type="ORF">I5677_00630</name>
</gene>
<protein>
    <submittedName>
        <fullName evidence="3">4Fe-4S binding protein</fullName>
    </submittedName>
</protein>
<keyword evidence="1" id="KW-1133">Transmembrane helix</keyword>
<dbReference type="Pfam" id="PF12801">
    <property type="entry name" value="Fer4_5"/>
    <property type="match status" value="2"/>
</dbReference>
<feature type="domain" description="4Fe-4S ferredoxin-type" evidence="2">
    <location>
        <begin position="152"/>
        <end position="189"/>
    </location>
</feature>
<dbReference type="RefSeq" id="WP_197659621.1">
    <property type="nucleotide sequence ID" value="NZ_JAEAGR010000001.1"/>
</dbReference>
<evidence type="ECO:0000256" key="1">
    <source>
        <dbReference type="SAM" id="Phobius"/>
    </source>
</evidence>
<comment type="caution">
    <text evidence="3">The sequence shown here is derived from an EMBL/GenBank/DDBJ whole genome shotgun (WGS) entry which is preliminary data.</text>
</comment>
<accession>A0A8J7H092</accession>
<evidence type="ECO:0000313" key="3">
    <source>
        <dbReference type="EMBL" id="MBH1939392.1"/>
    </source>
</evidence>